<keyword evidence="1" id="KW-1133">Transmembrane helix</keyword>
<comment type="caution">
    <text evidence="2">The sequence shown here is derived from an EMBL/GenBank/DDBJ whole genome shotgun (WGS) entry which is preliminary data.</text>
</comment>
<keyword evidence="1" id="KW-0472">Membrane</keyword>
<feature type="transmembrane region" description="Helical" evidence="1">
    <location>
        <begin position="129"/>
        <end position="150"/>
    </location>
</feature>
<proteinExistence type="predicted"/>
<keyword evidence="3" id="KW-1185">Reference proteome</keyword>
<keyword evidence="1" id="KW-0812">Transmembrane</keyword>
<evidence type="ECO:0000256" key="1">
    <source>
        <dbReference type="SAM" id="Phobius"/>
    </source>
</evidence>
<reference evidence="2 3" key="1">
    <citation type="journal article" date="2019" name="Int. J. Syst. Evol. Microbiol.">
        <title>The Global Catalogue of Microorganisms (GCM) 10K type strain sequencing project: providing services to taxonomists for standard genome sequencing and annotation.</title>
        <authorList>
            <consortium name="The Broad Institute Genomics Platform"/>
            <consortium name="The Broad Institute Genome Sequencing Center for Infectious Disease"/>
            <person name="Wu L."/>
            <person name="Ma J."/>
        </authorList>
    </citation>
    <scope>NUCLEOTIDE SEQUENCE [LARGE SCALE GENOMIC DNA]</scope>
    <source>
        <strain evidence="2 3">JCM 15933</strain>
    </source>
</reference>
<gene>
    <name evidence="2" type="ORF">GCM10009827_027710</name>
</gene>
<evidence type="ECO:0000313" key="3">
    <source>
        <dbReference type="Proteomes" id="UP001501470"/>
    </source>
</evidence>
<name>A0ABN2A5K3_9ACTN</name>
<organism evidence="2 3">
    <name type="scientific">Dactylosporangium maewongense</name>
    <dbReference type="NCBI Taxonomy" id="634393"/>
    <lineage>
        <taxon>Bacteria</taxon>
        <taxon>Bacillati</taxon>
        <taxon>Actinomycetota</taxon>
        <taxon>Actinomycetes</taxon>
        <taxon>Micromonosporales</taxon>
        <taxon>Micromonosporaceae</taxon>
        <taxon>Dactylosporangium</taxon>
    </lineage>
</organism>
<feature type="transmembrane region" description="Helical" evidence="1">
    <location>
        <begin position="62"/>
        <end position="83"/>
    </location>
</feature>
<feature type="transmembrane region" description="Helical" evidence="1">
    <location>
        <begin position="22"/>
        <end position="41"/>
    </location>
</feature>
<sequence>MTTIDMTAVAALDATAVSPVEVQLRLVGAVLVALGVAHVALPRVLAWRPQFAALHPLTRHVLYTHTFFIGVMCVLLGLAPLLLAADLLRPGRVPAAVLGAECVFWGLRWAAQFVAFPPGTWRGSRLHRAGYAGFTVLWTWIVAVFAAALFTR</sequence>
<dbReference type="RefSeq" id="WP_344502240.1">
    <property type="nucleotide sequence ID" value="NZ_BAAAQD010000004.1"/>
</dbReference>
<dbReference type="EMBL" id="BAAAQD010000004">
    <property type="protein sequence ID" value="GAA1511911.1"/>
    <property type="molecule type" value="Genomic_DNA"/>
</dbReference>
<protein>
    <submittedName>
        <fullName evidence="2">Uncharacterized protein</fullName>
    </submittedName>
</protein>
<accession>A0ABN2A5K3</accession>
<dbReference type="Proteomes" id="UP001501470">
    <property type="component" value="Unassembled WGS sequence"/>
</dbReference>
<evidence type="ECO:0000313" key="2">
    <source>
        <dbReference type="EMBL" id="GAA1511911.1"/>
    </source>
</evidence>